<evidence type="ECO:0000256" key="1">
    <source>
        <dbReference type="ARBA" id="ARBA00006484"/>
    </source>
</evidence>
<gene>
    <name evidence="4" type="ORF">SAMN02746019_00023880</name>
</gene>
<dbReference type="Proteomes" id="UP000197025">
    <property type="component" value="Unassembled WGS sequence"/>
</dbReference>
<evidence type="ECO:0000313" key="5">
    <source>
        <dbReference type="Proteomes" id="UP000197025"/>
    </source>
</evidence>
<evidence type="ECO:0000256" key="2">
    <source>
        <dbReference type="ARBA" id="ARBA00023002"/>
    </source>
</evidence>
<dbReference type="AlphaFoldDB" id="A0A212Q161"/>
<dbReference type="PANTHER" id="PTHR42760">
    <property type="entry name" value="SHORT-CHAIN DEHYDROGENASES/REDUCTASES FAMILY MEMBER"/>
    <property type="match status" value="1"/>
</dbReference>
<feature type="domain" description="Ketoreductase" evidence="3">
    <location>
        <begin position="13"/>
        <end position="205"/>
    </location>
</feature>
<accession>A0A212Q161</accession>
<dbReference type="Gene3D" id="3.40.50.720">
    <property type="entry name" value="NAD(P)-binding Rossmann-like Domain"/>
    <property type="match status" value="1"/>
</dbReference>
<dbReference type="InParanoid" id="A0A212Q161"/>
<proteinExistence type="inferred from homology"/>
<dbReference type="InterPro" id="IPR057326">
    <property type="entry name" value="KR_dom"/>
</dbReference>
<dbReference type="SUPFAM" id="SSF51735">
    <property type="entry name" value="NAD(P)-binding Rossmann-fold domains"/>
    <property type="match status" value="1"/>
</dbReference>
<dbReference type="RefSeq" id="WP_088570154.1">
    <property type="nucleotide sequence ID" value="NZ_FYEK01000003.1"/>
</dbReference>
<dbReference type="InterPro" id="IPR036291">
    <property type="entry name" value="NAD(P)-bd_dom_sf"/>
</dbReference>
<dbReference type="InterPro" id="IPR002347">
    <property type="entry name" value="SDR_fam"/>
</dbReference>
<dbReference type="InterPro" id="IPR020904">
    <property type="entry name" value="Sc_DH/Rdtase_CS"/>
</dbReference>
<dbReference type="SMART" id="SM00822">
    <property type="entry name" value="PKS_KR"/>
    <property type="match status" value="1"/>
</dbReference>
<dbReference type="OrthoDB" id="9803333at2"/>
<evidence type="ECO:0000313" key="4">
    <source>
        <dbReference type="EMBL" id="SNB52984.1"/>
    </source>
</evidence>
<evidence type="ECO:0000259" key="3">
    <source>
        <dbReference type="SMART" id="SM00822"/>
    </source>
</evidence>
<dbReference type="NCBIfam" id="NF006132">
    <property type="entry name" value="PRK08277.1"/>
    <property type="match status" value="1"/>
</dbReference>
<sequence>MSFLEDLFSLKGKVALLTGGAGMLAGAIGRGLARAGARVVFTDYRPPAERLEARLQALRAEGLEVYGEQMDVLKREEIEAAAERVRREIGPVTILVNLAGGNLPEATVGPERSFFDLPLEALEKVVALNLFGGAILPSQIFARQMVEAGEGVILNVSSMAAFRPLSRVVGYAAAKAAVNNFTRWLAVHLAREYSPRIRVNAIAPGFFLTEQNRFLLLDEQGNLTPRGRAILARTPMGRFGDPEDLVGTVIWLASPASAFVTGIVVPVDGGFDADSGV</sequence>
<dbReference type="PANTHER" id="PTHR42760:SF115">
    <property type="entry name" value="3-OXOACYL-[ACYL-CARRIER-PROTEIN] REDUCTASE FABG"/>
    <property type="match status" value="1"/>
</dbReference>
<keyword evidence="2" id="KW-0560">Oxidoreductase</keyword>
<dbReference type="Pfam" id="PF13561">
    <property type="entry name" value="adh_short_C2"/>
    <property type="match status" value="1"/>
</dbReference>
<comment type="similarity">
    <text evidence="1">Belongs to the short-chain dehydrogenases/reductases (SDR) family.</text>
</comment>
<dbReference type="FunFam" id="3.40.50.720:FF:000240">
    <property type="entry name" value="SDR family oxidoreductase"/>
    <property type="match status" value="1"/>
</dbReference>
<dbReference type="EMBL" id="FYEK01000003">
    <property type="protein sequence ID" value="SNB52984.1"/>
    <property type="molecule type" value="Genomic_DNA"/>
</dbReference>
<dbReference type="GO" id="GO:0005975">
    <property type="term" value="P:carbohydrate metabolic process"/>
    <property type="evidence" value="ECO:0007669"/>
    <property type="project" value="UniProtKB-ARBA"/>
</dbReference>
<dbReference type="PRINTS" id="PR00080">
    <property type="entry name" value="SDRFAMILY"/>
</dbReference>
<dbReference type="FunCoup" id="A0A212Q161">
    <property type="interactions" value="2"/>
</dbReference>
<protein>
    <submittedName>
        <fullName evidence="4">NAD(P)-dependent dehydrogenase, short-chain alcohol dehydrogenase family</fullName>
    </submittedName>
</protein>
<organism evidence="4 5">
    <name type="scientific">Thermoflexus hugenholtzii JAD2</name>
    <dbReference type="NCBI Taxonomy" id="877466"/>
    <lineage>
        <taxon>Bacteria</taxon>
        <taxon>Bacillati</taxon>
        <taxon>Chloroflexota</taxon>
        <taxon>Thermoflexia</taxon>
        <taxon>Thermoflexales</taxon>
        <taxon>Thermoflexaceae</taxon>
        <taxon>Thermoflexus</taxon>
    </lineage>
</organism>
<dbReference type="PROSITE" id="PS00061">
    <property type="entry name" value="ADH_SHORT"/>
    <property type="match status" value="1"/>
</dbReference>
<dbReference type="GO" id="GO:0016616">
    <property type="term" value="F:oxidoreductase activity, acting on the CH-OH group of donors, NAD or NADP as acceptor"/>
    <property type="evidence" value="ECO:0007669"/>
    <property type="project" value="TreeGrafter"/>
</dbReference>
<keyword evidence="5" id="KW-1185">Reference proteome</keyword>
<reference evidence="5" key="1">
    <citation type="submission" date="2017-06" db="EMBL/GenBank/DDBJ databases">
        <authorList>
            <person name="Varghese N."/>
            <person name="Submissions S."/>
        </authorList>
    </citation>
    <scope>NUCLEOTIDE SEQUENCE [LARGE SCALE GENOMIC DNA]</scope>
    <source>
        <strain evidence="5">JAD2</strain>
    </source>
</reference>
<name>A0A212Q161_9CHLR</name>
<dbReference type="PRINTS" id="PR00081">
    <property type="entry name" value="GDHRDH"/>
</dbReference>